<evidence type="ECO:0000313" key="2">
    <source>
        <dbReference type="Proteomes" id="UP000799779"/>
    </source>
</evidence>
<dbReference type="EMBL" id="ML977656">
    <property type="protein sequence ID" value="KAF1994538.1"/>
    <property type="molecule type" value="Genomic_DNA"/>
</dbReference>
<organism evidence="1 2">
    <name type="scientific">Amniculicola lignicola CBS 123094</name>
    <dbReference type="NCBI Taxonomy" id="1392246"/>
    <lineage>
        <taxon>Eukaryota</taxon>
        <taxon>Fungi</taxon>
        <taxon>Dikarya</taxon>
        <taxon>Ascomycota</taxon>
        <taxon>Pezizomycotina</taxon>
        <taxon>Dothideomycetes</taxon>
        <taxon>Pleosporomycetidae</taxon>
        <taxon>Pleosporales</taxon>
        <taxon>Amniculicolaceae</taxon>
        <taxon>Amniculicola</taxon>
    </lineage>
</organism>
<proteinExistence type="predicted"/>
<sequence length="199" mass="22062">MRVESGSVNLLQQIPTFENEGEYHLHYSLEIVVVSVPLRPRDCPMQGPFGSVPVFTFMGPKELSKSKEGATKDMTTRQQARVSSLLLSESRISVYLPHMLDLRSLSKYTFEKVNAMNPRAGRIAHQPILTIGPLFEVPPRPPPDTFVVVKQVSSDTSPSEAKLASDMELGASVKIQTTSLYDANEISAEEVVRLYQITA</sequence>
<keyword evidence="2" id="KW-1185">Reference proteome</keyword>
<evidence type="ECO:0000313" key="1">
    <source>
        <dbReference type="EMBL" id="KAF1994538.1"/>
    </source>
</evidence>
<reference evidence="1" key="1">
    <citation type="journal article" date="2020" name="Stud. Mycol.">
        <title>101 Dothideomycetes genomes: a test case for predicting lifestyles and emergence of pathogens.</title>
        <authorList>
            <person name="Haridas S."/>
            <person name="Albert R."/>
            <person name="Binder M."/>
            <person name="Bloem J."/>
            <person name="Labutti K."/>
            <person name="Salamov A."/>
            <person name="Andreopoulos B."/>
            <person name="Baker S."/>
            <person name="Barry K."/>
            <person name="Bills G."/>
            <person name="Bluhm B."/>
            <person name="Cannon C."/>
            <person name="Castanera R."/>
            <person name="Culley D."/>
            <person name="Daum C."/>
            <person name="Ezra D."/>
            <person name="Gonzalez J."/>
            <person name="Henrissat B."/>
            <person name="Kuo A."/>
            <person name="Liang C."/>
            <person name="Lipzen A."/>
            <person name="Lutzoni F."/>
            <person name="Magnuson J."/>
            <person name="Mondo S."/>
            <person name="Nolan M."/>
            <person name="Ohm R."/>
            <person name="Pangilinan J."/>
            <person name="Park H.-J."/>
            <person name="Ramirez L."/>
            <person name="Alfaro M."/>
            <person name="Sun H."/>
            <person name="Tritt A."/>
            <person name="Yoshinaga Y."/>
            <person name="Zwiers L.-H."/>
            <person name="Turgeon B."/>
            <person name="Goodwin S."/>
            <person name="Spatafora J."/>
            <person name="Crous P."/>
            <person name="Grigoriev I."/>
        </authorList>
    </citation>
    <scope>NUCLEOTIDE SEQUENCE</scope>
    <source>
        <strain evidence="1">CBS 123094</strain>
    </source>
</reference>
<dbReference type="AlphaFoldDB" id="A0A6A5W0N0"/>
<gene>
    <name evidence="1" type="ORF">P154DRAFT_539476</name>
</gene>
<dbReference type="Proteomes" id="UP000799779">
    <property type="component" value="Unassembled WGS sequence"/>
</dbReference>
<protein>
    <submittedName>
        <fullName evidence="1">Uncharacterized protein</fullName>
    </submittedName>
</protein>
<accession>A0A6A5W0N0</accession>
<name>A0A6A5W0N0_9PLEO</name>